<dbReference type="PANTHER" id="PTHR34524">
    <property type="entry name" value="CALCYPHOSIN"/>
    <property type="match status" value="1"/>
</dbReference>
<dbReference type="PROSITE" id="PS50222">
    <property type="entry name" value="EF_HAND_2"/>
    <property type="match status" value="3"/>
</dbReference>
<dbReference type="EMBL" id="CAJHNH020002358">
    <property type="protein sequence ID" value="CAG5126430.1"/>
    <property type="molecule type" value="Genomic_DNA"/>
</dbReference>
<dbReference type="InterPro" id="IPR011992">
    <property type="entry name" value="EF-hand-dom_pair"/>
</dbReference>
<dbReference type="SMART" id="SM00054">
    <property type="entry name" value="EFh"/>
    <property type="match status" value="3"/>
</dbReference>
<dbReference type="OrthoDB" id="444540at2759"/>
<feature type="domain" description="EF-hand" evidence="4">
    <location>
        <begin position="111"/>
        <end position="146"/>
    </location>
</feature>
<keyword evidence="1" id="KW-0479">Metal-binding</keyword>
<organism evidence="5 6">
    <name type="scientific">Candidula unifasciata</name>
    <dbReference type="NCBI Taxonomy" id="100452"/>
    <lineage>
        <taxon>Eukaryota</taxon>
        <taxon>Metazoa</taxon>
        <taxon>Spiralia</taxon>
        <taxon>Lophotrochozoa</taxon>
        <taxon>Mollusca</taxon>
        <taxon>Gastropoda</taxon>
        <taxon>Heterobranchia</taxon>
        <taxon>Euthyneura</taxon>
        <taxon>Panpulmonata</taxon>
        <taxon>Eupulmonata</taxon>
        <taxon>Stylommatophora</taxon>
        <taxon>Helicina</taxon>
        <taxon>Helicoidea</taxon>
        <taxon>Geomitridae</taxon>
        <taxon>Candidula</taxon>
    </lineage>
</organism>
<gene>
    <name evidence="5" type="ORF">CUNI_LOCUS11988</name>
</gene>
<sequence>MADMGRLNEELKAKARINRAHARNTLELVQAQFLARGASGLKGVQRRFHIMDDDGNRRLSFEEFSKGLRDVGINLHKEQEYELFRFFDRDGEGTIDFEEFIRAMQPKMNERRRKLVEAAFVKMDNTGDGIITVKDLAKHYNAKKHPKYISGEWSETKVYQEFLKTFEAEGHIDGIVTLEEFMSYYAAISCSIDSDAYFDLMMRNSWGDDLLL</sequence>
<dbReference type="InterPro" id="IPR051581">
    <property type="entry name" value="Ca-bind"/>
</dbReference>
<protein>
    <recommendedName>
        <fullName evidence="4">EF-hand domain-containing protein</fullName>
    </recommendedName>
</protein>
<reference evidence="5" key="1">
    <citation type="submission" date="2021-04" db="EMBL/GenBank/DDBJ databases">
        <authorList>
            <consortium name="Molecular Ecology Group"/>
        </authorList>
    </citation>
    <scope>NUCLEOTIDE SEQUENCE</scope>
</reference>
<dbReference type="CDD" id="cd00051">
    <property type="entry name" value="EFh"/>
    <property type="match status" value="1"/>
</dbReference>
<dbReference type="Gene3D" id="1.10.238.10">
    <property type="entry name" value="EF-hand"/>
    <property type="match status" value="2"/>
</dbReference>
<dbReference type="AlphaFoldDB" id="A0A8S3ZF66"/>
<dbReference type="Pfam" id="PF13499">
    <property type="entry name" value="EF-hand_7"/>
    <property type="match status" value="1"/>
</dbReference>
<dbReference type="InterPro" id="IPR002048">
    <property type="entry name" value="EF_hand_dom"/>
</dbReference>
<keyword evidence="2" id="KW-0677">Repeat</keyword>
<dbReference type="FunFam" id="1.10.238.10:FF:000178">
    <property type="entry name" value="Calmodulin-2 A"/>
    <property type="match status" value="1"/>
</dbReference>
<comment type="caution">
    <text evidence="5">The sequence shown here is derived from an EMBL/GenBank/DDBJ whole genome shotgun (WGS) entry which is preliminary data.</text>
</comment>
<dbReference type="GO" id="GO:0005509">
    <property type="term" value="F:calcium ion binding"/>
    <property type="evidence" value="ECO:0007669"/>
    <property type="project" value="InterPro"/>
</dbReference>
<dbReference type="SUPFAM" id="SSF47473">
    <property type="entry name" value="EF-hand"/>
    <property type="match status" value="1"/>
</dbReference>
<feature type="domain" description="EF-hand" evidence="4">
    <location>
        <begin position="75"/>
        <end position="110"/>
    </location>
</feature>
<dbReference type="InterPro" id="IPR018247">
    <property type="entry name" value="EF_Hand_1_Ca_BS"/>
</dbReference>
<evidence type="ECO:0000256" key="2">
    <source>
        <dbReference type="ARBA" id="ARBA00022737"/>
    </source>
</evidence>
<dbReference type="PANTHER" id="PTHR34524:SF6">
    <property type="entry name" value="CALCYPHOSINE LIKE"/>
    <property type="match status" value="1"/>
</dbReference>
<evidence type="ECO:0000313" key="5">
    <source>
        <dbReference type="EMBL" id="CAG5126430.1"/>
    </source>
</evidence>
<keyword evidence="3" id="KW-0106">Calcium</keyword>
<dbReference type="PROSITE" id="PS00018">
    <property type="entry name" value="EF_HAND_1"/>
    <property type="match status" value="2"/>
</dbReference>
<feature type="domain" description="EF-hand" evidence="4">
    <location>
        <begin position="39"/>
        <end position="74"/>
    </location>
</feature>
<keyword evidence="6" id="KW-1185">Reference proteome</keyword>
<evidence type="ECO:0000259" key="4">
    <source>
        <dbReference type="PROSITE" id="PS50222"/>
    </source>
</evidence>
<name>A0A8S3ZF66_9EUPU</name>
<dbReference type="GO" id="GO:0043226">
    <property type="term" value="C:organelle"/>
    <property type="evidence" value="ECO:0007669"/>
    <property type="project" value="UniProtKB-ARBA"/>
</dbReference>
<accession>A0A8S3ZF66</accession>
<evidence type="ECO:0000256" key="1">
    <source>
        <dbReference type="ARBA" id="ARBA00022723"/>
    </source>
</evidence>
<evidence type="ECO:0000313" key="6">
    <source>
        <dbReference type="Proteomes" id="UP000678393"/>
    </source>
</evidence>
<dbReference type="Proteomes" id="UP000678393">
    <property type="component" value="Unassembled WGS sequence"/>
</dbReference>
<proteinExistence type="predicted"/>
<evidence type="ECO:0000256" key="3">
    <source>
        <dbReference type="ARBA" id="ARBA00022837"/>
    </source>
</evidence>